<dbReference type="PANTHER" id="PTHR31490:SF90">
    <property type="entry name" value="ENDO-1,4-BETA-XYLANASE A"/>
    <property type="match status" value="1"/>
</dbReference>
<evidence type="ECO:0000256" key="4">
    <source>
        <dbReference type="ARBA" id="ARBA00022801"/>
    </source>
</evidence>
<dbReference type="PROSITE" id="PS00591">
    <property type="entry name" value="GH10_1"/>
    <property type="match status" value="1"/>
</dbReference>
<evidence type="ECO:0000256" key="9">
    <source>
        <dbReference type="RuleBase" id="RU361174"/>
    </source>
</evidence>
<dbReference type="SUPFAM" id="SSF51445">
    <property type="entry name" value="(Trans)glycosidases"/>
    <property type="match status" value="1"/>
</dbReference>
<keyword evidence="3" id="KW-0858">Xylan degradation</keyword>
<evidence type="ECO:0000256" key="1">
    <source>
        <dbReference type="ARBA" id="ARBA00000681"/>
    </source>
</evidence>
<gene>
    <name evidence="11" type="ORF">ACFQWB_00300</name>
</gene>
<evidence type="ECO:0000256" key="3">
    <source>
        <dbReference type="ARBA" id="ARBA00022651"/>
    </source>
</evidence>
<comment type="catalytic activity">
    <reaction evidence="1 9">
        <text>Endohydrolysis of (1-&gt;4)-beta-D-xylosidic linkages in xylans.</text>
        <dbReference type="EC" id="3.2.1.8"/>
    </reaction>
</comment>
<keyword evidence="4 9" id="KW-0378">Hydrolase</keyword>
<dbReference type="RefSeq" id="WP_138789443.1">
    <property type="nucleotide sequence ID" value="NZ_JBHTGQ010000001.1"/>
</dbReference>
<accession>A0ABW2V0R0</accession>
<evidence type="ECO:0000313" key="11">
    <source>
        <dbReference type="EMBL" id="MFC7748385.1"/>
    </source>
</evidence>
<protein>
    <recommendedName>
        <fullName evidence="9">Beta-xylanase</fullName>
        <ecNumber evidence="9">3.2.1.8</ecNumber>
    </recommendedName>
</protein>
<dbReference type="PANTHER" id="PTHR31490">
    <property type="entry name" value="GLYCOSYL HYDROLASE"/>
    <property type="match status" value="1"/>
</dbReference>
<feature type="domain" description="GH10" evidence="10">
    <location>
        <begin position="6"/>
        <end position="335"/>
    </location>
</feature>
<dbReference type="InterPro" id="IPR001000">
    <property type="entry name" value="GH10_dom"/>
</dbReference>
<proteinExistence type="inferred from homology"/>
<comment type="pathway">
    <text evidence="2">Glycan degradation; xylan degradation.</text>
</comment>
<dbReference type="InterPro" id="IPR017853">
    <property type="entry name" value="GH"/>
</dbReference>
<dbReference type="SMART" id="SM00633">
    <property type="entry name" value="Glyco_10"/>
    <property type="match status" value="1"/>
</dbReference>
<evidence type="ECO:0000256" key="8">
    <source>
        <dbReference type="PROSITE-ProRule" id="PRU10061"/>
    </source>
</evidence>
<dbReference type="PROSITE" id="PS51760">
    <property type="entry name" value="GH10_2"/>
    <property type="match status" value="1"/>
</dbReference>
<evidence type="ECO:0000256" key="5">
    <source>
        <dbReference type="ARBA" id="ARBA00023277"/>
    </source>
</evidence>
<evidence type="ECO:0000256" key="6">
    <source>
        <dbReference type="ARBA" id="ARBA00023295"/>
    </source>
</evidence>
<comment type="caution">
    <text evidence="11">The sequence shown here is derived from an EMBL/GenBank/DDBJ whole genome shotgun (WGS) entry which is preliminary data.</text>
</comment>
<dbReference type="EC" id="3.2.1.8" evidence="9"/>
<organism evidence="11 12">
    <name type="scientific">Paenibacillus thermoaerophilus</name>
    <dbReference type="NCBI Taxonomy" id="1215385"/>
    <lineage>
        <taxon>Bacteria</taxon>
        <taxon>Bacillati</taxon>
        <taxon>Bacillota</taxon>
        <taxon>Bacilli</taxon>
        <taxon>Bacillales</taxon>
        <taxon>Paenibacillaceae</taxon>
        <taxon>Paenibacillus</taxon>
    </lineage>
</organism>
<reference evidence="12" key="1">
    <citation type="journal article" date="2019" name="Int. J. Syst. Evol. Microbiol.">
        <title>The Global Catalogue of Microorganisms (GCM) 10K type strain sequencing project: providing services to taxonomists for standard genome sequencing and annotation.</title>
        <authorList>
            <consortium name="The Broad Institute Genomics Platform"/>
            <consortium name="The Broad Institute Genome Sequencing Center for Infectious Disease"/>
            <person name="Wu L."/>
            <person name="Ma J."/>
        </authorList>
    </citation>
    <scope>NUCLEOTIDE SEQUENCE [LARGE SCALE GENOMIC DNA]</scope>
    <source>
        <strain evidence="12">JCM 18657</strain>
    </source>
</reference>
<dbReference type="EMBL" id="JBHTGQ010000001">
    <property type="protein sequence ID" value="MFC7748385.1"/>
    <property type="molecule type" value="Genomic_DNA"/>
</dbReference>
<dbReference type="Gene3D" id="3.20.20.80">
    <property type="entry name" value="Glycosidases"/>
    <property type="match status" value="1"/>
</dbReference>
<dbReference type="Proteomes" id="UP001596528">
    <property type="component" value="Unassembled WGS sequence"/>
</dbReference>
<evidence type="ECO:0000256" key="7">
    <source>
        <dbReference type="ARBA" id="ARBA00023326"/>
    </source>
</evidence>
<comment type="similarity">
    <text evidence="9">Belongs to the glycosyl hydrolase 10 (cellulase F) family.</text>
</comment>
<dbReference type="InterPro" id="IPR031158">
    <property type="entry name" value="GH10_AS"/>
</dbReference>
<name>A0ABW2V0R0_9BACL</name>
<dbReference type="PRINTS" id="PR00134">
    <property type="entry name" value="GLHYDRLASE10"/>
</dbReference>
<sequence length="342" mass="39693">MKQAASSAVQPLHEAFSDDFLVGAAVNPRTLVGSADLLTLHFNCITSENEMKFERIHPQEQTYMFEEADLLVQFAREHGLKMRGHTLVWHNQTPDWLFERPGGGLADKWTLYARLKEHIDTVVGRYKNDVFCWDVVNEAVADEGAELLRDSKWLRIAGDEFIAKAFEFAHEAAPGALLFYNDYNESHPVKREKIVTLVKSLQARGVPIHGIGLQAHWQLRSPSLDDIRAAIERYASLGLKLHVTELDLSVFEWDDRRTDLRSPTAEMAELQEQRYEQIFRLFREYREVIECVTFWGIADDYTWLDHFPVRGRKNWPFLFDEHHQPKPAFWKVVNGIETGKRE</sequence>
<evidence type="ECO:0000259" key="10">
    <source>
        <dbReference type="PROSITE" id="PS51760"/>
    </source>
</evidence>
<keyword evidence="5 9" id="KW-0119">Carbohydrate metabolism</keyword>
<evidence type="ECO:0000256" key="2">
    <source>
        <dbReference type="ARBA" id="ARBA00004851"/>
    </source>
</evidence>
<keyword evidence="6 9" id="KW-0326">Glycosidase</keyword>
<dbReference type="InterPro" id="IPR044846">
    <property type="entry name" value="GH10"/>
</dbReference>
<keyword evidence="7 9" id="KW-0624">Polysaccharide degradation</keyword>
<dbReference type="Pfam" id="PF00331">
    <property type="entry name" value="Glyco_hydro_10"/>
    <property type="match status" value="1"/>
</dbReference>
<feature type="active site" description="Nucleophile" evidence="8">
    <location>
        <position position="245"/>
    </location>
</feature>
<keyword evidence="12" id="KW-1185">Reference proteome</keyword>
<evidence type="ECO:0000313" key="12">
    <source>
        <dbReference type="Proteomes" id="UP001596528"/>
    </source>
</evidence>